<reference evidence="4 5" key="1">
    <citation type="journal article" date="2024" name="BMC Biol.">
        <title>Comparative genomics of Ascetosporea gives new insight into the evolutionary basis for animal parasitism in Rhizaria.</title>
        <authorList>
            <person name="Hiltunen Thoren M."/>
            <person name="Onut-Brannstrom I."/>
            <person name="Alfjorden A."/>
            <person name="Peckova H."/>
            <person name="Swords F."/>
            <person name="Hooper C."/>
            <person name="Holzer A.S."/>
            <person name="Bass D."/>
            <person name="Burki F."/>
        </authorList>
    </citation>
    <scope>NUCLEOTIDE SEQUENCE [LARGE SCALE GENOMIC DNA]</scope>
    <source>
        <strain evidence="4">20-A016</strain>
    </source>
</reference>
<evidence type="ECO:0000259" key="3">
    <source>
        <dbReference type="SMART" id="SM01117"/>
    </source>
</evidence>
<comment type="similarity">
    <text evidence="1">Belongs to the cytochrome b5 family. MAPR subfamily.</text>
</comment>
<dbReference type="InterPro" id="IPR050577">
    <property type="entry name" value="MAPR/NEUFC/NENF-like"/>
</dbReference>
<dbReference type="EMBL" id="JBDODL010001786">
    <property type="protein sequence ID" value="MES1921801.1"/>
    <property type="molecule type" value="Genomic_DNA"/>
</dbReference>
<protein>
    <submittedName>
        <fullName evidence="4">Dihydrodipicolinate synthase</fullName>
    </submittedName>
</protein>
<evidence type="ECO:0000313" key="4">
    <source>
        <dbReference type="EMBL" id="MES1921801.1"/>
    </source>
</evidence>
<dbReference type="Gene3D" id="3.10.120.10">
    <property type="entry name" value="Cytochrome b5-like heme/steroid binding domain"/>
    <property type="match status" value="1"/>
</dbReference>
<dbReference type="SUPFAM" id="SSF55856">
    <property type="entry name" value="Cytochrome b5-like heme/steroid binding domain"/>
    <property type="match status" value="1"/>
</dbReference>
<dbReference type="InterPro" id="IPR036400">
    <property type="entry name" value="Cyt_B5-like_heme/steroid_sf"/>
</dbReference>
<feature type="signal peptide" evidence="2">
    <location>
        <begin position="1"/>
        <end position="19"/>
    </location>
</feature>
<comment type="caution">
    <text evidence="4">The sequence shown here is derived from an EMBL/GenBank/DDBJ whole genome shotgun (WGS) entry which is preliminary data.</text>
</comment>
<evidence type="ECO:0000256" key="2">
    <source>
        <dbReference type="SAM" id="SignalP"/>
    </source>
</evidence>
<sequence>MLQYFAIFLIILFSLPLLCKKTEKPIRKVKKENLKLNLKQLNKFNGIDDERIFISINRKIYDVSKKRTYYGPDGPYSPFAGHDATLAFAKHSLDESFLDYFGKMDLSEDEKSNLDSFLELFDSSYQIVGDLVKE</sequence>
<feature type="domain" description="Cytochrome b5 heme-binding" evidence="3">
    <location>
        <begin position="36"/>
        <end position="105"/>
    </location>
</feature>
<dbReference type="Pfam" id="PF00173">
    <property type="entry name" value="Cyt-b5"/>
    <property type="match status" value="1"/>
</dbReference>
<dbReference type="Proteomes" id="UP001439008">
    <property type="component" value="Unassembled WGS sequence"/>
</dbReference>
<dbReference type="PANTHER" id="PTHR10281:SF76">
    <property type="entry name" value="CALCUTTA CUP-RELATED"/>
    <property type="match status" value="1"/>
</dbReference>
<dbReference type="PANTHER" id="PTHR10281">
    <property type="entry name" value="MEMBRANE-ASSOCIATED PROGESTERONE RECEPTOR COMPONENT-RELATED"/>
    <property type="match status" value="1"/>
</dbReference>
<proteinExistence type="inferred from homology"/>
<feature type="chain" id="PRO_5047458115" evidence="2">
    <location>
        <begin position="20"/>
        <end position="134"/>
    </location>
</feature>
<dbReference type="InterPro" id="IPR001199">
    <property type="entry name" value="Cyt_B5-like_heme/steroid-bd"/>
</dbReference>
<keyword evidence="5" id="KW-1185">Reference proteome</keyword>
<name>A0ABV2AQ44_9EUKA</name>
<keyword evidence="2" id="KW-0732">Signal</keyword>
<evidence type="ECO:0000256" key="1">
    <source>
        <dbReference type="ARBA" id="ARBA00038357"/>
    </source>
</evidence>
<evidence type="ECO:0000313" key="5">
    <source>
        <dbReference type="Proteomes" id="UP001439008"/>
    </source>
</evidence>
<dbReference type="SMART" id="SM01117">
    <property type="entry name" value="Cyt-b5"/>
    <property type="match status" value="1"/>
</dbReference>
<gene>
    <name evidence="4" type="primary">DAP1</name>
    <name evidence="4" type="ORF">MHBO_003336</name>
</gene>
<accession>A0ABV2AQ44</accession>
<organism evidence="4 5">
    <name type="scientific">Bonamia ostreae</name>
    <dbReference type="NCBI Taxonomy" id="126728"/>
    <lineage>
        <taxon>Eukaryota</taxon>
        <taxon>Sar</taxon>
        <taxon>Rhizaria</taxon>
        <taxon>Endomyxa</taxon>
        <taxon>Ascetosporea</taxon>
        <taxon>Haplosporida</taxon>
        <taxon>Bonamia</taxon>
    </lineage>
</organism>